<organism evidence="5">
    <name type="scientific">Musca domestica</name>
    <name type="common">House fly</name>
    <dbReference type="NCBI Taxonomy" id="7370"/>
    <lineage>
        <taxon>Eukaryota</taxon>
        <taxon>Metazoa</taxon>
        <taxon>Ecdysozoa</taxon>
        <taxon>Arthropoda</taxon>
        <taxon>Hexapoda</taxon>
        <taxon>Insecta</taxon>
        <taxon>Pterygota</taxon>
        <taxon>Neoptera</taxon>
        <taxon>Endopterygota</taxon>
        <taxon>Diptera</taxon>
        <taxon>Brachycera</taxon>
        <taxon>Muscomorpha</taxon>
        <taxon>Muscoidea</taxon>
        <taxon>Muscidae</taxon>
        <taxon>Musca</taxon>
    </lineage>
</organism>
<dbReference type="EnsemblMetazoa" id="MDOA015541-RB">
    <property type="protein sequence ID" value="MDOA015541-PB"/>
    <property type="gene ID" value="MDOA015541"/>
</dbReference>
<dbReference type="InterPro" id="IPR036398">
    <property type="entry name" value="CA_dom_sf"/>
</dbReference>
<dbReference type="Pfam" id="PF00194">
    <property type="entry name" value="Carb_anhydrase"/>
    <property type="match status" value="2"/>
</dbReference>
<sequence>HFNYDEPEKWYTQFPQCAGFRQSPIIISTPKSIDILIFPLEFGFYDTPLSKSIKLHNNGHTVEFDIPPTLSGDKPYISGGLLDDDIYEAQQVHFHWGSPTRKGSEHIVNGNRYDIEMHIVHKNTKYSSVEIARQYEDGLAVVAVLFKVVKSDNVFYPGLNVIYNNLENVKNFNTTSDTMYLISMASLLGNINREDFYTYEGSLTTPPCSESVTWIVFSDVLPISFKESDNVFYPGLNVIYNNLENVKNFNTTSDTMYLISMASLLGNINREDFYTYEGSLTTPPCSESVTWIVFSDVLPISFKELPKFWGILNEQGKNFVNVRPVQHKGFRKVFHRKPLIQFKYLG</sequence>
<dbReference type="GO" id="GO:0005737">
    <property type="term" value="C:cytoplasm"/>
    <property type="evidence" value="ECO:0007669"/>
    <property type="project" value="TreeGrafter"/>
</dbReference>
<dbReference type="eggNOG" id="KOG0382">
    <property type="taxonomic scope" value="Eukaryota"/>
</dbReference>
<reference evidence="5" key="1">
    <citation type="submission" date="2020-05" db="UniProtKB">
        <authorList>
            <consortium name="EnsemblMetazoa"/>
        </authorList>
    </citation>
    <scope>IDENTIFICATION</scope>
    <source>
        <strain evidence="5">Aabys</strain>
    </source>
</reference>
<dbReference type="VEuPathDB" id="VectorBase:MDOMA2_015636"/>
<dbReference type="SMART" id="SM01057">
    <property type="entry name" value="Carb_anhydrase"/>
    <property type="match status" value="1"/>
</dbReference>
<dbReference type="Gene3D" id="3.10.200.10">
    <property type="entry name" value="Alpha carbonic anhydrase"/>
    <property type="match status" value="2"/>
</dbReference>
<dbReference type="GO" id="GO:0008270">
    <property type="term" value="F:zinc ion binding"/>
    <property type="evidence" value="ECO:0007669"/>
    <property type="project" value="UniProtKB-UniRule"/>
</dbReference>
<dbReference type="CDD" id="cd00326">
    <property type="entry name" value="alpha_CA"/>
    <property type="match status" value="1"/>
</dbReference>
<dbReference type="STRING" id="7370.A0A1I8NIK9"/>
<comment type="catalytic activity">
    <reaction evidence="4">
        <text>hydrogencarbonate + H(+) = CO2 + H2O</text>
        <dbReference type="Rhea" id="RHEA:10748"/>
        <dbReference type="ChEBI" id="CHEBI:15377"/>
        <dbReference type="ChEBI" id="CHEBI:15378"/>
        <dbReference type="ChEBI" id="CHEBI:16526"/>
        <dbReference type="ChEBI" id="CHEBI:17544"/>
        <dbReference type="EC" id="4.2.1.1"/>
    </reaction>
</comment>
<evidence type="ECO:0000256" key="2">
    <source>
        <dbReference type="ARBA" id="ARBA00022723"/>
    </source>
</evidence>
<proteinExistence type="inferred from homology"/>
<comment type="similarity">
    <text evidence="1 4">Belongs to the alpha-carbonic anhydrase family.</text>
</comment>
<dbReference type="GO" id="GO:0004089">
    <property type="term" value="F:carbonate dehydratase activity"/>
    <property type="evidence" value="ECO:0007669"/>
    <property type="project" value="UniProtKB-UniRule"/>
</dbReference>
<dbReference type="EC" id="4.2.1.1" evidence="4"/>
<dbReference type="PANTHER" id="PTHR18952:SF137">
    <property type="entry name" value="CARBONIC ANHYDRASE"/>
    <property type="match status" value="1"/>
</dbReference>
<dbReference type="PROSITE" id="PS51144">
    <property type="entry name" value="ALPHA_CA_2"/>
    <property type="match status" value="1"/>
</dbReference>
<dbReference type="PROSITE" id="PS00162">
    <property type="entry name" value="ALPHA_CA_1"/>
    <property type="match status" value="1"/>
</dbReference>
<comment type="function">
    <text evidence="4">Reversible hydration of carbon dioxide.</text>
</comment>
<keyword evidence="4" id="KW-0456">Lyase</keyword>
<evidence type="ECO:0000256" key="4">
    <source>
        <dbReference type="RuleBase" id="RU367011"/>
    </source>
</evidence>
<keyword evidence="2 4" id="KW-0479">Metal-binding</keyword>
<evidence type="ECO:0000313" key="5">
    <source>
        <dbReference type="EnsemblMetazoa" id="MDOA015541-PB"/>
    </source>
</evidence>
<dbReference type="InterPro" id="IPR001148">
    <property type="entry name" value="CA_dom"/>
</dbReference>
<protein>
    <recommendedName>
        <fullName evidence="4">Carbonic anhydrase</fullName>
        <ecNumber evidence="4">4.2.1.1</ecNumber>
    </recommendedName>
</protein>
<dbReference type="VEuPathDB" id="VectorBase:MDOMA2_003185"/>
<keyword evidence="3 4" id="KW-0862">Zinc</keyword>
<evidence type="ECO:0000256" key="1">
    <source>
        <dbReference type="ARBA" id="ARBA00010718"/>
    </source>
</evidence>
<dbReference type="AlphaFoldDB" id="A0A1I8NIK9"/>
<name>A0A1I8NIK9_MUSDO</name>
<dbReference type="InterPro" id="IPR023561">
    <property type="entry name" value="Carbonic_anhydrase_a-class"/>
</dbReference>
<accession>A0A1I8NIK9</accession>
<dbReference type="PANTHER" id="PTHR18952">
    <property type="entry name" value="CARBONIC ANHYDRASE"/>
    <property type="match status" value="1"/>
</dbReference>
<dbReference type="InterPro" id="IPR018338">
    <property type="entry name" value="Carbonic_anhydrase_a-class_CS"/>
</dbReference>
<comment type="cofactor">
    <cofactor evidence="4">
        <name>Zn(2+)</name>
        <dbReference type="ChEBI" id="CHEBI:29105"/>
    </cofactor>
</comment>
<dbReference type="SUPFAM" id="SSF51069">
    <property type="entry name" value="Carbonic anhydrase"/>
    <property type="match status" value="2"/>
</dbReference>
<dbReference type="VEuPathDB" id="VectorBase:MDOA015541"/>
<evidence type="ECO:0000256" key="3">
    <source>
        <dbReference type="ARBA" id="ARBA00022833"/>
    </source>
</evidence>